<evidence type="ECO:0000313" key="1">
    <source>
        <dbReference type="EMBL" id="KRZ31984.1"/>
    </source>
</evidence>
<evidence type="ECO:0000313" key="2">
    <source>
        <dbReference type="EMBL" id="KRZ44578.1"/>
    </source>
</evidence>
<name>A0A0V1JAK3_TRIPS</name>
<gene>
    <name evidence="1" type="ORF">T4B_15493</name>
    <name evidence="2" type="ORF">T4C_9912</name>
</gene>
<dbReference type="Proteomes" id="UP000054805">
    <property type="component" value="Unassembled WGS sequence"/>
</dbReference>
<evidence type="ECO:0000313" key="3">
    <source>
        <dbReference type="Proteomes" id="UP000054805"/>
    </source>
</evidence>
<sequence length="70" mass="8282">MRSGFIPVKPCKKGQILASFDICHADLHETKDMLFSLGYCLRGHNYMFFTYEKTHKSLKRKLQLCNQWQV</sequence>
<proteinExistence type="predicted"/>
<accession>A0A0V1JAK3</accession>
<evidence type="ECO:0000313" key="4">
    <source>
        <dbReference type="Proteomes" id="UP000054826"/>
    </source>
</evidence>
<reference evidence="3 4" key="1">
    <citation type="submission" date="2015-01" db="EMBL/GenBank/DDBJ databases">
        <title>Evolution of Trichinella species and genotypes.</title>
        <authorList>
            <person name="Korhonen P.K."/>
            <person name="Edoardo P."/>
            <person name="Giuseppe L.R."/>
            <person name="Gasser R.B."/>
        </authorList>
    </citation>
    <scope>NUCLEOTIDE SEQUENCE [LARGE SCALE GENOMIC DNA]</scope>
    <source>
        <strain evidence="2">ISS176</strain>
        <strain evidence="1">ISS588</strain>
    </source>
</reference>
<organism evidence="1 3">
    <name type="scientific">Trichinella pseudospiralis</name>
    <name type="common">Parasitic roundworm</name>
    <dbReference type="NCBI Taxonomy" id="6337"/>
    <lineage>
        <taxon>Eukaryota</taxon>
        <taxon>Metazoa</taxon>
        <taxon>Ecdysozoa</taxon>
        <taxon>Nematoda</taxon>
        <taxon>Enoplea</taxon>
        <taxon>Dorylaimia</taxon>
        <taxon>Trichinellida</taxon>
        <taxon>Trichinellidae</taxon>
        <taxon>Trichinella</taxon>
    </lineage>
</organism>
<dbReference type="Proteomes" id="UP000054826">
    <property type="component" value="Unassembled WGS sequence"/>
</dbReference>
<comment type="caution">
    <text evidence="1">The sequence shown here is derived from an EMBL/GenBank/DDBJ whole genome shotgun (WGS) entry which is preliminary data.</text>
</comment>
<protein>
    <submittedName>
        <fullName evidence="1">Uncharacterized protein</fullName>
    </submittedName>
</protein>
<dbReference type="EMBL" id="JYDV01000005">
    <property type="protein sequence ID" value="KRZ44578.1"/>
    <property type="molecule type" value="Genomic_DNA"/>
</dbReference>
<keyword evidence="3" id="KW-1185">Reference proteome</keyword>
<dbReference type="EMBL" id="JYDS01000020">
    <property type="protein sequence ID" value="KRZ31984.1"/>
    <property type="molecule type" value="Genomic_DNA"/>
</dbReference>
<dbReference type="AlphaFoldDB" id="A0A0V1JAK3"/>